<evidence type="ECO:0000313" key="5">
    <source>
        <dbReference type="EMBL" id="KQK02721.1"/>
    </source>
</evidence>
<protein>
    <recommendedName>
        <fullName evidence="4">Metallothionein-like protein</fullName>
    </recommendedName>
</protein>
<dbReference type="GO" id="GO:0046872">
    <property type="term" value="F:metal ion binding"/>
    <property type="evidence" value="ECO:0007669"/>
    <property type="project" value="UniProtKB-UniRule"/>
</dbReference>
<evidence type="ECO:0000256" key="2">
    <source>
        <dbReference type="ARBA" id="ARBA00022723"/>
    </source>
</evidence>
<dbReference type="GeneID" id="100821201"/>
<dbReference type="HOGENOM" id="CLU_161105_1_0_1"/>
<evidence type="ECO:0000256" key="3">
    <source>
        <dbReference type="ARBA" id="ARBA00022851"/>
    </source>
</evidence>
<dbReference type="InterPro" id="IPR000347">
    <property type="entry name" value="Metalthion_15p"/>
</dbReference>
<keyword evidence="3 4" id="KW-0480">Metal-thiolate cluster</keyword>
<proteinExistence type="inferred from homology"/>
<evidence type="ECO:0000256" key="4">
    <source>
        <dbReference type="RuleBase" id="RU369052"/>
    </source>
</evidence>
<dbReference type="STRING" id="15368.I1HC16"/>
<dbReference type="AlphaFoldDB" id="I1HC16"/>
<dbReference type="KEGG" id="bdi:100821201"/>
<dbReference type="OMA" id="APSNKGH"/>
<accession>I1HC16</accession>
<evidence type="ECO:0000313" key="7">
    <source>
        <dbReference type="Proteomes" id="UP000008810"/>
    </source>
</evidence>
<reference evidence="5 6" key="1">
    <citation type="journal article" date="2010" name="Nature">
        <title>Genome sequencing and analysis of the model grass Brachypodium distachyon.</title>
        <authorList>
            <consortium name="International Brachypodium Initiative"/>
        </authorList>
    </citation>
    <scope>NUCLEOTIDE SEQUENCE [LARGE SCALE GENOMIC DNA]</scope>
    <source>
        <strain evidence="5">Bd21</strain>
        <strain evidence="6">cv. Bd21</strain>
    </source>
</reference>
<reference evidence="6" key="3">
    <citation type="submission" date="2018-08" db="UniProtKB">
        <authorList>
            <consortium name="EnsemblPlants"/>
        </authorList>
    </citation>
    <scope>IDENTIFICATION</scope>
    <source>
        <strain evidence="6">cv. Bd21</strain>
    </source>
</reference>
<gene>
    <name evidence="6" type="primary">LOC100821201</name>
    <name evidence="5" type="ORF">BRADI_2g03280v3</name>
</gene>
<dbReference type="EnsemblPlants" id="KQK02721">
    <property type="protein sequence ID" value="KQK02721"/>
    <property type="gene ID" value="BRADI_2g03280v3"/>
</dbReference>
<dbReference type="Pfam" id="PF01439">
    <property type="entry name" value="Metallothio_2"/>
    <property type="match status" value="1"/>
</dbReference>
<reference evidence="5" key="2">
    <citation type="submission" date="2017-06" db="EMBL/GenBank/DDBJ databases">
        <title>WGS assembly of Brachypodium distachyon.</title>
        <authorList>
            <consortium name="The International Brachypodium Initiative"/>
            <person name="Lucas S."/>
            <person name="Harmon-Smith M."/>
            <person name="Lail K."/>
            <person name="Tice H."/>
            <person name="Grimwood J."/>
            <person name="Bruce D."/>
            <person name="Barry K."/>
            <person name="Shu S."/>
            <person name="Lindquist E."/>
            <person name="Wang M."/>
            <person name="Pitluck S."/>
            <person name="Vogel J.P."/>
            <person name="Garvin D.F."/>
            <person name="Mockler T.C."/>
            <person name="Schmutz J."/>
            <person name="Rokhsar D."/>
            <person name="Bevan M.W."/>
        </authorList>
    </citation>
    <scope>NUCLEOTIDE SEQUENCE</scope>
    <source>
        <strain evidence="5">Bd21</strain>
    </source>
</reference>
<dbReference type="Proteomes" id="UP000008810">
    <property type="component" value="Chromosome 2"/>
</dbReference>
<sequence length="79" mass="7665">MSCCGGNCGCGSGCKCGNGCGGCKMYPEMMAEEATSSQTLVMGVAPPATKSGFEAAAAGAENGGCKCGDNCTCNPCTCK</sequence>
<organism evidence="6">
    <name type="scientific">Brachypodium distachyon</name>
    <name type="common">Purple false brome</name>
    <name type="synonym">Trachynia distachya</name>
    <dbReference type="NCBI Taxonomy" id="15368"/>
    <lineage>
        <taxon>Eukaryota</taxon>
        <taxon>Viridiplantae</taxon>
        <taxon>Streptophyta</taxon>
        <taxon>Embryophyta</taxon>
        <taxon>Tracheophyta</taxon>
        <taxon>Spermatophyta</taxon>
        <taxon>Magnoliopsida</taxon>
        <taxon>Liliopsida</taxon>
        <taxon>Poales</taxon>
        <taxon>Poaceae</taxon>
        <taxon>BOP clade</taxon>
        <taxon>Pooideae</taxon>
        <taxon>Stipodae</taxon>
        <taxon>Brachypodieae</taxon>
        <taxon>Brachypodium</taxon>
    </lineage>
</organism>
<evidence type="ECO:0000256" key="1">
    <source>
        <dbReference type="ARBA" id="ARBA00005802"/>
    </source>
</evidence>
<comment type="function">
    <text evidence="4">Metallothioneins have a high content of cysteine residues that bind various heavy metals.</text>
</comment>
<dbReference type="PANTHER" id="PTHR33543:SF33">
    <property type="entry name" value="METALLOTHIONEIN-LIKE PROTEIN 2B"/>
    <property type="match status" value="1"/>
</dbReference>
<keyword evidence="2 4" id="KW-0479">Metal-binding</keyword>
<keyword evidence="7" id="KW-1185">Reference proteome</keyword>
<name>I1HC16_BRADI</name>
<dbReference type="PANTHER" id="PTHR33543">
    <property type="entry name" value="METALLOTHIONEIN-LIKE PROTEIN 2A"/>
    <property type="match status" value="1"/>
</dbReference>
<dbReference type="EMBL" id="CM000881">
    <property type="protein sequence ID" value="KQK02721.1"/>
    <property type="molecule type" value="Genomic_DNA"/>
</dbReference>
<dbReference type="RefSeq" id="XP_003568919.1">
    <property type="nucleotide sequence ID" value="XM_003568871.2"/>
</dbReference>
<comment type="similarity">
    <text evidence="1 4">Belongs to the metallothionein superfamily. Type 15 family.</text>
</comment>
<dbReference type="Gramene" id="KQK02721">
    <property type="protein sequence ID" value="KQK02721"/>
    <property type="gene ID" value="BRADI_2g03280v3"/>
</dbReference>
<dbReference type="eggNOG" id="KOG4738">
    <property type="taxonomic scope" value="Eukaryota"/>
</dbReference>
<evidence type="ECO:0000313" key="6">
    <source>
        <dbReference type="EnsemblPlants" id="KQK02721"/>
    </source>
</evidence>